<evidence type="ECO:0000256" key="6">
    <source>
        <dbReference type="SAM" id="Phobius"/>
    </source>
</evidence>
<dbReference type="InterPro" id="IPR010432">
    <property type="entry name" value="RDD"/>
</dbReference>
<evidence type="ECO:0000256" key="5">
    <source>
        <dbReference type="SAM" id="MobiDB-lite"/>
    </source>
</evidence>
<accession>A0ABS6F2H6</accession>
<evidence type="ECO:0000313" key="9">
    <source>
        <dbReference type="Proteomes" id="UP000736583"/>
    </source>
</evidence>
<dbReference type="EMBL" id="JAHLQL010000005">
    <property type="protein sequence ID" value="MBU5592712.1"/>
    <property type="molecule type" value="Genomic_DNA"/>
</dbReference>
<gene>
    <name evidence="8" type="ORF">KQI89_13230</name>
</gene>
<evidence type="ECO:0000256" key="4">
    <source>
        <dbReference type="ARBA" id="ARBA00023136"/>
    </source>
</evidence>
<organism evidence="8 9">
    <name type="scientific">Clostridium simiarum</name>
    <dbReference type="NCBI Taxonomy" id="2841506"/>
    <lineage>
        <taxon>Bacteria</taxon>
        <taxon>Bacillati</taxon>
        <taxon>Bacillota</taxon>
        <taxon>Clostridia</taxon>
        <taxon>Eubacteriales</taxon>
        <taxon>Clostridiaceae</taxon>
        <taxon>Clostridium</taxon>
    </lineage>
</organism>
<keyword evidence="4 6" id="KW-0472">Membrane</keyword>
<name>A0ABS6F2H6_9CLOT</name>
<keyword evidence="2 6" id="KW-0812">Transmembrane</keyword>
<comment type="caution">
    <text evidence="8">The sequence shown here is derived from an EMBL/GenBank/DDBJ whole genome shotgun (WGS) entry which is preliminary data.</text>
</comment>
<protein>
    <submittedName>
        <fullName evidence="8">RDD family protein</fullName>
    </submittedName>
</protein>
<dbReference type="Pfam" id="PF06271">
    <property type="entry name" value="RDD"/>
    <property type="match status" value="1"/>
</dbReference>
<sequence length="153" mass="17573">MLENESKKNNIKKEDNNISAIEEDKVISKEESSEKVSEGKERALEKEGSLNNEDKNIKHEEKEIVKGKEEKVTFFESIQATIIDQIVIGGASFILIIIFDFVIKFIGLRVTDKMGIYFIMYIILNIVYSPIMEKTKMKNTLGRKISKIKLVNN</sequence>
<evidence type="ECO:0000259" key="7">
    <source>
        <dbReference type="Pfam" id="PF06271"/>
    </source>
</evidence>
<feature type="transmembrane region" description="Helical" evidence="6">
    <location>
        <begin position="86"/>
        <end position="108"/>
    </location>
</feature>
<feature type="transmembrane region" description="Helical" evidence="6">
    <location>
        <begin position="114"/>
        <end position="131"/>
    </location>
</feature>
<evidence type="ECO:0000256" key="3">
    <source>
        <dbReference type="ARBA" id="ARBA00022989"/>
    </source>
</evidence>
<evidence type="ECO:0000256" key="2">
    <source>
        <dbReference type="ARBA" id="ARBA00022692"/>
    </source>
</evidence>
<keyword evidence="9" id="KW-1185">Reference proteome</keyword>
<reference evidence="8 9" key="1">
    <citation type="submission" date="2021-06" db="EMBL/GenBank/DDBJ databases">
        <authorList>
            <person name="Sun Q."/>
            <person name="Li D."/>
        </authorList>
    </citation>
    <scope>NUCLEOTIDE SEQUENCE [LARGE SCALE GENOMIC DNA]</scope>
    <source>
        <strain evidence="8 9">MSJ-4</strain>
    </source>
</reference>
<proteinExistence type="predicted"/>
<evidence type="ECO:0000313" key="8">
    <source>
        <dbReference type="EMBL" id="MBU5592712.1"/>
    </source>
</evidence>
<comment type="subcellular location">
    <subcellularLocation>
        <location evidence="1">Membrane</location>
        <topology evidence="1">Multi-pass membrane protein</topology>
    </subcellularLocation>
</comment>
<dbReference type="RefSeq" id="WP_216457468.1">
    <property type="nucleotide sequence ID" value="NZ_JAHLQL010000005.1"/>
</dbReference>
<feature type="region of interest" description="Disordered" evidence="5">
    <location>
        <begin position="23"/>
        <end position="56"/>
    </location>
</feature>
<keyword evidence="3 6" id="KW-1133">Transmembrane helix</keyword>
<dbReference type="Proteomes" id="UP000736583">
    <property type="component" value="Unassembled WGS sequence"/>
</dbReference>
<feature type="domain" description="RDD" evidence="7">
    <location>
        <begin position="79"/>
        <end position="152"/>
    </location>
</feature>
<evidence type="ECO:0000256" key="1">
    <source>
        <dbReference type="ARBA" id="ARBA00004141"/>
    </source>
</evidence>